<evidence type="ECO:0000313" key="3">
    <source>
        <dbReference type="EMBL" id="KAF4746013.1"/>
    </source>
</evidence>
<evidence type="ECO:0000313" key="2">
    <source>
        <dbReference type="EMBL" id="KAF4724795.1"/>
    </source>
</evidence>
<comment type="caution">
    <text evidence="2">The sequence shown here is derived from an EMBL/GenBank/DDBJ whole genome shotgun (WGS) entry which is preliminary data.</text>
</comment>
<keyword evidence="4" id="KW-1185">Reference proteome</keyword>
<gene>
    <name evidence="3" type="ORF">FOZ62_029697</name>
    <name evidence="2" type="ORF">FOZ63_025638</name>
</gene>
<accession>A0A7J6RWX0</accession>
<dbReference type="Proteomes" id="UP000553632">
    <property type="component" value="Unassembled WGS sequence"/>
</dbReference>
<proteinExistence type="predicted"/>
<protein>
    <submittedName>
        <fullName evidence="2">Uncharacterized protein</fullName>
    </submittedName>
</protein>
<dbReference type="AlphaFoldDB" id="A0A7J6RWX0"/>
<feature type="region of interest" description="Disordered" evidence="1">
    <location>
        <begin position="230"/>
        <end position="263"/>
    </location>
</feature>
<name>A0A7J6RWX0_PEROL</name>
<sequence length="263" mass="29402">MYDELGVFTARRIKPYKEIAICSARGELIMYLGTFPARLSVPITEENPVTPARPRSSPASNGPLTVDRLILPRPGTLVKNGRAADDIYVVIKKTALVERQAELIITSSSTKPVNLTINDHYMKYTYRDERFPANLAAISLPPVPLSNGKFVLSSTILARSMVMCWPERCSRFMIDDNAGPLRDFATSVAEALKIDRLDVRKIFLRYSNSAWYINVGSVDMAMKYSDVDSVGPEEVVNETRGTVRSSSKEHDDGSLPKRQKTRK</sequence>
<organism evidence="2 4">
    <name type="scientific">Perkinsus olseni</name>
    <name type="common">Perkinsus atlanticus</name>
    <dbReference type="NCBI Taxonomy" id="32597"/>
    <lineage>
        <taxon>Eukaryota</taxon>
        <taxon>Sar</taxon>
        <taxon>Alveolata</taxon>
        <taxon>Perkinsozoa</taxon>
        <taxon>Perkinsea</taxon>
        <taxon>Perkinsida</taxon>
        <taxon>Perkinsidae</taxon>
        <taxon>Perkinsus</taxon>
    </lineage>
</organism>
<dbReference type="Proteomes" id="UP000574390">
    <property type="component" value="Unassembled WGS sequence"/>
</dbReference>
<evidence type="ECO:0000313" key="5">
    <source>
        <dbReference type="Proteomes" id="UP000574390"/>
    </source>
</evidence>
<feature type="compositionally biased region" description="Basic and acidic residues" evidence="1">
    <location>
        <begin position="246"/>
        <end position="255"/>
    </location>
</feature>
<evidence type="ECO:0000256" key="1">
    <source>
        <dbReference type="SAM" id="MobiDB-lite"/>
    </source>
</evidence>
<dbReference type="EMBL" id="JABANM010006376">
    <property type="protein sequence ID" value="KAF4746013.1"/>
    <property type="molecule type" value="Genomic_DNA"/>
</dbReference>
<dbReference type="EMBL" id="JABANO010022678">
    <property type="protein sequence ID" value="KAF4724795.1"/>
    <property type="molecule type" value="Genomic_DNA"/>
</dbReference>
<evidence type="ECO:0000313" key="4">
    <source>
        <dbReference type="Proteomes" id="UP000553632"/>
    </source>
</evidence>
<reference evidence="4 5" key="1">
    <citation type="submission" date="2020-04" db="EMBL/GenBank/DDBJ databases">
        <title>Perkinsus olseni comparative genomics.</title>
        <authorList>
            <person name="Bogema D.R."/>
        </authorList>
    </citation>
    <scope>NUCLEOTIDE SEQUENCE [LARGE SCALE GENOMIC DNA]</scope>
    <source>
        <strain evidence="3">ATCC PRA-205</strain>
        <strain evidence="2 4">ATCC PRA-207</strain>
    </source>
</reference>